<dbReference type="Pfam" id="PF14219">
    <property type="entry name" value="DUF4328"/>
    <property type="match status" value="1"/>
</dbReference>
<feature type="transmembrane region" description="Helical" evidence="2">
    <location>
        <begin position="164"/>
        <end position="189"/>
    </location>
</feature>
<dbReference type="OrthoDB" id="3689403at2"/>
<dbReference type="RefSeq" id="WP_137451208.1">
    <property type="nucleotide sequence ID" value="NZ_SZZH01000006.1"/>
</dbReference>
<sequence>MTAAGGPVRRCLRCGTFLPPPPVDGRGPAAWAQVSCPRCGRPPDGRRWVAHPPGQPAVPGETGPPTEPLPRVVAGPSAPEPAAPRVAATGHPRWGLPMVVWTEKADGGRPATAPRPLLGWAAGLLLAVAGLALFSAGAEIWRFVLLLQGRTAVLPAGVVRTSDVLVATAGLFTPAVTVAAFIVCVLALLRTSRWAADQAGVQPPRTTTALLLRLLVPGWNAYGAGQVLMETHALLLRPPALPGPIDPVDRSARVRRRGRRLILAWWAAWVINIGLVVATIARGWGGSLQAIADTVELHIAVDLVAAVGAVLGAVVLRRFAQLADVQPTPSPRWQVQRPPPTRGGAGPRTGDPRSPSSRAESGRSGTPEGDPDDDQGATERSATVSA</sequence>
<accession>A0A4U6QA80</accession>
<proteinExistence type="predicted"/>
<keyword evidence="2" id="KW-0812">Transmembrane</keyword>
<dbReference type="InterPro" id="IPR025565">
    <property type="entry name" value="DUF4328"/>
</dbReference>
<organism evidence="4 5">
    <name type="scientific">Nakamurella flava</name>
    <dbReference type="NCBI Taxonomy" id="2576308"/>
    <lineage>
        <taxon>Bacteria</taxon>
        <taxon>Bacillati</taxon>
        <taxon>Actinomycetota</taxon>
        <taxon>Actinomycetes</taxon>
        <taxon>Nakamurellales</taxon>
        <taxon>Nakamurellaceae</taxon>
        <taxon>Nakamurella</taxon>
    </lineage>
</organism>
<feature type="domain" description="DUF4328" evidence="3">
    <location>
        <begin position="150"/>
        <end position="320"/>
    </location>
</feature>
<dbReference type="Proteomes" id="UP000306985">
    <property type="component" value="Unassembled WGS sequence"/>
</dbReference>
<keyword evidence="5" id="KW-1185">Reference proteome</keyword>
<keyword evidence="2" id="KW-0472">Membrane</keyword>
<reference evidence="4 5" key="1">
    <citation type="submission" date="2019-05" db="EMBL/GenBank/DDBJ databases">
        <title>Nakamurella sp. N5BH11, whole genome shotgun sequence.</title>
        <authorList>
            <person name="Tuo L."/>
        </authorList>
    </citation>
    <scope>NUCLEOTIDE SEQUENCE [LARGE SCALE GENOMIC DNA]</scope>
    <source>
        <strain evidence="4 5">N5BH11</strain>
    </source>
</reference>
<gene>
    <name evidence="4" type="ORF">FDO65_18420</name>
</gene>
<keyword evidence="2" id="KW-1133">Transmembrane helix</keyword>
<feature type="transmembrane region" description="Helical" evidence="2">
    <location>
        <begin position="263"/>
        <end position="285"/>
    </location>
</feature>
<protein>
    <submittedName>
        <fullName evidence="4">DUF4328 domain-containing protein</fullName>
    </submittedName>
</protein>
<comment type="caution">
    <text evidence="4">The sequence shown here is derived from an EMBL/GenBank/DDBJ whole genome shotgun (WGS) entry which is preliminary data.</text>
</comment>
<evidence type="ECO:0000256" key="2">
    <source>
        <dbReference type="SAM" id="Phobius"/>
    </source>
</evidence>
<dbReference type="AlphaFoldDB" id="A0A4U6QA80"/>
<evidence type="ECO:0000259" key="3">
    <source>
        <dbReference type="Pfam" id="PF14219"/>
    </source>
</evidence>
<evidence type="ECO:0000256" key="1">
    <source>
        <dbReference type="SAM" id="MobiDB-lite"/>
    </source>
</evidence>
<name>A0A4U6QA80_9ACTN</name>
<dbReference type="EMBL" id="SZZH01000006">
    <property type="protein sequence ID" value="TKV56821.1"/>
    <property type="molecule type" value="Genomic_DNA"/>
</dbReference>
<feature type="transmembrane region" description="Helical" evidence="2">
    <location>
        <begin position="297"/>
        <end position="316"/>
    </location>
</feature>
<evidence type="ECO:0000313" key="4">
    <source>
        <dbReference type="EMBL" id="TKV56821.1"/>
    </source>
</evidence>
<feature type="transmembrane region" description="Helical" evidence="2">
    <location>
        <begin position="117"/>
        <end position="144"/>
    </location>
</feature>
<feature type="region of interest" description="Disordered" evidence="1">
    <location>
        <begin position="45"/>
        <end position="69"/>
    </location>
</feature>
<feature type="region of interest" description="Disordered" evidence="1">
    <location>
        <begin position="327"/>
        <end position="386"/>
    </location>
</feature>
<evidence type="ECO:0000313" key="5">
    <source>
        <dbReference type="Proteomes" id="UP000306985"/>
    </source>
</evidence>